<dbReference type="AlphaFoldDB" id="A0A0A8Y8Z5"/>
<organism evidence="1">
    <name type="scientific">Arundo donax</name>
    <name type="common">Giant reed</name>
    <name type="synonym">Donax arundinaceus</name>
    <dbReference type="NCBI Taxonomy" id="35708"/>
    <lineage>
        <taxon>Eukaryota</taxon>
        <taxon>Viridiplantae</taxon>
        <taxon>Streptophyta</taxon>
        <taxon>Embryophyta</taxon>
        <taxon>Tracheophyta</taxon>
        <taxon>Spermatophyta</taxon>
        <taxon>Magnoliopsida</taxon>
        <taxon>Liliopsida</taxon>
        <taxon>Poales</taxon>
        <taxon>Poaceae</taxon>
        <taxon>PACMAD clade</taxon>
        <taxon>Arundinoideae</taxon>
        <taxon>Arundineae</taxon>
        <taxon>Arundo</taxon>
    </lineage>
</organism>
<reference evidence="1" key="2">
    <citation type="journal article" date="2015" name="Data Brief">
        <title>Shoot transcriptome of the giant reed, Arundo donax.</title>
        <authorList>
            <person name="Barrero R.A."/>
            <person name="Guerrero F.D."/>
            <person name="Moolhuijzen P."/>
            <person name="Goolsby J.A."/>
            <person name="Tidwell J."/>
            <person name="Bellgard S.E."/>
            <person name="Bellgard M.I."/>
        </authorList>
    </citation>
    <scope>NUCLEOTIDE SEQUENCE</scope>
    <source>
        <tissue evidence="1">Shoot tissue taken approximately 20 cm above the soil surface</tissue>
    </source>
</reference>
<name>A0A0A8Y8Z5_ARUDO</name>
<sequence length="20" mass="2302">MDKDSGVDYKHTTTQLYIGE</sequence>
<proteinExistence type="predicted"/>
<reference evidence="1" key="1">
    <citation type="submission" date="2014-09" db="EMBL/GenBank/DDBJ databases">
        <authorList>
            <person name="Magalhaes I.L.F."/>
            <person name="Oliveira U."/>
            <person name="Santos F.R."/>
            <person name="Vidigal T.H.D.A."/>
            <person name="Brescovit A.D."/>
            <person name="Santos A.J."/>
        </authorList>
    </citation>
    <scope>NUCLEOTIDE SEQUENCE</scope>
    <source>
        <tissue evidence="1">Shoot tissue taken approximately 20 cm above the soil surface</tissue>
    </source>
</reference>
<dbReference type="EMBL" id="GBRH01275641">
    <property type="protein sequence ID" value="JAD22254.1"/>
    <property type="molecule type" value="Transcribed_RNA"/>
</dbReference>
<accession>A0A0A8Y8Z5</accession>
<evidence type="ECO:0000313" key="1">
    <source>
        <dbReference type="EMBL" id="JAD22254.1"/>
    </source>
</evidence>
<protein>
    <submittedName>
        <fullName evidence="1">Uncharacterized protein</fullName>
    </submittedName>
</protein>